<evidence type="ECO:0000256" key="4">
    <source>
        <dbReference type="ARBA" id="ARBA00022617"/>
    </source>
</evidence>
<organism evidence="10 11">
    <name type="scientific">Rhizoctonia solani</name>
    <dbReference type="NCBI Taxonomy" id="456999"/>
    <lineage>
        <taxon>Eukaryota</taxon>
        <taxon>Fungi</taxon>
        <taxon>Dikarya</taxon>
        <taxon>Basidiomycota</taxon>
        <taxon>Agaricomycotina</taxon>
        <taxon>Agaricomycetes</taxon>
        <taxon>Cantharellales</taxon>
        <taxon>Ceratobasidiaceae</taxon>
        <taxon>Rhizoctonia</taxon>
    </lineage>
</organism>
<keyword evidence="7 9" id="KW-0408">Iron</keyword>
<reference evidence="10" key="1">
    <citation type="submission" date="2021-01" db="EMBL/GenBank/DDBJ databases">
        <authorList>
            <person name="Kaushik A."/>
        </authorList>
    </citation>
    <scope>NUCLEOTIDE SEQUENCE</scope>
    <source>
        <strain evidence="10">AG3-T5</strain>
    </source>
</reference>
<evidence type="ECO:0008006" key="12">
    <source>
        <dbReference type="Google" id="ProtNLM"/>
    </source>
</evidence>
<dbReference type="SUPFAM" id="SSF48264">
    <property type="entry name" value="Cytochrome P450"/>
    <property type="match status" value="1"/>
</dbReference>
<dbReference type="AlphaFoldDB" id="A0A8H3C762"/>
<dbReference type="PRINTS" id="PR00463">
    <property type="entry name" value="EP450I"/>
</dbReference>
<evidence type="ECO:0000256" key="2">
    <source>
        <dbReference type="ARBA" id="ARBA00005179"/>
    </source>
</evidence>
<comment type="similarity">
    <text evidence="3">Belongs to the cytochrome P450 family.</text>
</comment>
<evidence type="ECO:0000256" key="9">
    <source>
        <dbReference type="PIRSR" id="PIRSR602401-1"/>
    </source>
</evidence>
<keyword evidence="6" id="KW-0560">Oxidoreductase</keyword>
<comment type="pathway">
    <text evidence="2">Secondary metabolite biosynthesis.</text>
</comment>
<dbReference type="GO" id="GO:0016705">
    <property type="term" value="F:oxidoreductase activity, acting on paired donors, with incorporation or reduction of molecular oxygen"/>
    <property type="evidence" value="ECO:0007669"/>
    <property type="project" value="InterPro"/>
</dbReference>
<dbReference type="GO" id="GO:0005506">
    <property type="term" value="F:iron ion binding"/>
    <property type="evidence" value="ECO:0007669"/>
    <property type="project" value="InterPro"/>
</dbReference>
<evidence type="ECO:0000256" key="1">
    <source>
        <dbReference type="ARBA" id="ARBA00001971"/>
    </source>
</evidence>
<proteinExistence type="inferred from homology"/>
<dbReference type="InterPro" id="IPR002401">
    <property type="entry name" value="Cyt_P450_E_grp-I"/>
</dbReference>
<sequence length="551" mass="62297">MTYDLNHSTLGALKVHTIFSNLFRLTGYVLLLQIAKWIYSPVRKWFSPLRHLRGPPNESFLFGNMKRMFAASGDGLKMQGQWMETYGSTYSYRGFLMSYRLFTTDTRALTYIMTQTDTFPKPDKIRQALADVVGYGLLSAEGDIHKRQRRIMSPAFGPAQIRELVPIFWNKANKLRDIWLDILKESPDGTINVLSWLSRATLDIIGAAGFDHHFNSLEGNDEDELSAAFKKIFQNSQSPGVLALLENIFPILRYIPTQRKRQVATSLASMRRIGTRLIANKKAALEQDDKTGSNSQGRDLLTLLIKSNIQSENEAHRMSDEEVLSQISTFLVAGHETTSTATTWALYALAKHPHIQGKLREELLECGLGDEPGMTELDKLPYLDHFVRECLRVHSPVPNVPREATHDVQIPVSKSYKDNHGVERDYISLQKGDIIIVPILTLHGMKEIWGEDASEFRPERWEHLPEAANEVPGVVGHLMTFIHGQRSCIGYRFSMIEMKALLYSLVRSIEFSIDPKITIGISVTAVIRPHVASEREKGNQLPLICKPVSAI</sequence>
<name>A0A8H3C762_9AGAM</name>
<dbReference type="Pfam" id="PF00067">
    <property type="entry name" value="p450"/>
    <property type="match status" value="1"/>
</dbReference>
<feature type="binding site" description="axial binding residue" evidence="9">
    <location>
        <position position="488"/>
    </location>
    <ligand>
        <name>heme</name>
        <dbReference type="ChEBI" id="CHEBI:30413"/>
    </ligand>
    <ligandPart>
        <name>Fe</name>
        <dbReference type="ChEBI" id="CHEBI:18248"/>
    </ligandPart>
</feature>
<dbReference type="InterPro" id="IPR001128">
    <property type="entry name" value="Cyt_P450"/>
</dbReference>
<dbReference type="GO" id="GO:0004497">
    <property type="term" value="F:monooxygenase activity"/>
    <property type="evidence" value="ECO:0007669"/>
    <property type="project" value="UniProtKB-KW"/>
</dbReference>
<accession>A0A8H3C762</accession>
<dbReference type="PRINTS" id="PR00385">
    <property type="entry name" value="P450"/>
</dbReference>
<gene>
    <name evidence="10" type="ORF">RDB_LOCUS189487</name>
</gene>
<evidence type="ECO:0000256" key="6">
    <source>
        <dbReference type="ARBA" id="ARBA00023002"/>
    </source>
</evidence>
<comment type="cofactor">
    <cofactor evidence="1 9">
        <name>heme</name>
        <dbReference type="ChEBI" id="CHEBI:30413"/>
    </cofactor>
</comment>
<evidence type="ECO:0000256" key="5">
    <source>
        <dbReference type="ARBA" id="ARBA00022723"/>
    </source>
</evidence>
<dbReference type="InterPro" id="IPR036396">
    <property type="entry name" value="Cyt_P450_sf"/>
</dbReference>
<dbReference type="Gene3D" id="1.10.630.10">
    <property type="entry name" value="Cytochrome P450"/>
    <property type="match status" value="1"/>
</dbReference>
<dbReference type="CDD" id="cd11069">
    <property type="entry name" value="CYP_FUM15-like"/>
    <property type="match status" value="1"/>
</dbReference>
<dbReference type="Proteomes" id="UP000663841">
    <property type="component" value="Unassembled WGS sequence"/>
</dbReference>
<keyword evidence="4 9" id="KW-0349">Heme</keyword>
<dbReference type="EMBL" id="CAJMWW010000625">
    <property type="protein sequence ID" value="CAE6475489.1"/>
    <property type="molecule type" value="Genomic_DNA"/>
</dbReference>
<protein>
    <recommendedName>
        <fullName evidence="12">Cytochrome P450</fullName>
    </recommendedName>
</protein>
<keyword evidence="8" id="KW-0503">Monooxygenase</keyword>
<evidence type="ECO:0000256" key="8">
    <source>
        <dbReference type="ARBA" id="ARBA00023033"/>
    </source>
</evidence>
<dbReference type="InterPro" id="IPR050121">
    <property type="entry name" value="Cytochrome_P450_monoxygenase"/>
</dbReference>
<evidence type="ECO:0000313" key="11">
    <source>
        <dbReference type="Proteomes" id="UP000663841"/>
    </source>
</evidence>
<dbReference type="GO" id="GO:0020037">
    <property type="term" value="F:heme binding"/>
    <property type="evidence" value="ECO:0007669"/>
    <property type="project" value="InterPro"/>
</dbReference>
<dbReference type="PANTHER" id="PTHR24305">
    <property type="entry name" value="CYTOCHROME P450"/>
    <property type="match status" value="1"/>
</dbReference>
<comment type="caution">
    <text evidence="10">The sequence shown here is derived from an EMBL/GenBank/DDBJ whole genome shotgun (WGS) entry which is preliminary data.</text>
</comment>
<evidence type="ECO:0000313" key="10">
    <source>
        <dbReference type="EMBL" id="CAE6475489.1"/>
    </source>
</evidence>
<evidence type="ECO:0000256" key="3">
    <source>
        <dbReference type="ARBA" id="ARBA00010617"/>
    </source>
</evidence>
<keyword evidence="5 9" id="KW-0479">Metal-binding</keyword>
<evidence type="ECO:0000256" key="7">
    <source>
        <dbReference type="ARBA" id="ARBA00023004"/>
    </source>
</evidence>
<dbReference type="PANTHER" id="PTHR24305:SF166">
    <property type="entry name" value="CYTOCHROME P450 12A4, MITOCHONDRIAL-RELATED"/>
    <property type="match status" value="1"/>
</dbReference>